<sequence>MILATGCTSTVGGTPAAIGQSPAEQRTAVPDGQILLQEPGSEGPFEFGGTPAYDACLVLSMADVTEAGFTLDLGQAPQPQLVNWHQIADGRHDPAQQSSTSNSGQSTCNLPGPGGNLLGLTIHQSPFDHPDGREATERIFSRNNTVDKEILSEETIAGIRVVTTEADLGGWLVGFFGDDYYATLLADVEETGVAGRSPEQVRDALVTSVARGLAEGPTPPARYSYAEPYSWVQPPCTLFPAEDYQQSFDMPDIGRVEERYSMSEVMTTPSAQGGTQDHEPSTFVRTSCRRQNEQVANSVVGDSDVPPEDMVVEFSHYRELRGAEQDNSYDCDGDRKYDHPHGPPIKLKNVVGDGYVCFVRYGEHNPGFTFKVGRTVVEITSWNPSTYKDTQSMSAVLEQTSKDIAGRLAER</sequence>
<evidence type="ECO:0000313" key="2">
    <source>
        <dbReference type="EMBL" id="PXY32100.1"/>
    </source>
</evidence>
<comment type="caution">
    <text evidence="2">The sequence shown here is derived from an EMBL/GenBank/DDBJ whole genome shotgun (WGS) entry which is preliminary data.</text>
</comment>
<dbReference type="Proteomes" id="UP000249915">
    <property type="component" value="Unassembled WGS sequence"/>
</dbReference>
<dbReference type="AlphaFoldDB" id="A0A2V4BA12"/>
<protein>
    <submittedName>
        <fullName evidence="2">Uncharacterized protein</fullName>
    </submittedName>
</protein>
<evidence type="ECO:0000256" key="1">
    <source>
        <dbReference type="SAM" id="MobiDB-lite"/>
    </source>
</evidence>
<name>A0A2V4BA12_9PSEU</name>
<keyword evidence="3" id="KW-1185">Reference proteome</keyword>
<accession>A0A2V4BA12</accession>
<gene>
    <name evidence="2" type="ORF">BAY60_07315</name>
</gene>
<feature type="region of interest" description="Disordered" evidence="1">
    <location>
        <begin position="91"/>
        <end position="115"/>
    </location>
</feature>
<feature type="compositionally biased region" description="Low complexity" evidence="1">
    <location>
        <begin position="96"/>
        <end position="111"/>
    </location>
</feature>
<feature type="compositionally biased region" description="Polar residues" evidence="1">
    <location>
        <begin position="1"/>
        <end position="12"/>
    </location>
</feature>
<dbReference type="EMBL" id="MASW01000001">
    <property type="protein sequence ID" value="PXY32100.1"/>
    <property type="molecule type" value="Genomic_DNA"/>
</dbReference>
<feature type="region of interest" description="Disordered" evidence="1">
    <location>
        <begin position="1"/>
        <end position="25"/>
    </location>
</feature>
<evidence type="ECO:0000313" key="3">
    <source>
        <dbReference type="Proteomes" id="UP000249915"/>
    </source>
</evidence>
<reference evidence="2 3" key="1">
    <citation type="submission" date="2016-07" db="EMBL/GenBank/DDBJ databases">
        <title>Draft genome sequence of Prauserella muralis DSM 45305, isolated from a mould-covered wall in an indoor environment.</title>
        <authorList>
            <person name="Ruckert C."/>
            <person name="Albersmeier A."/>
            <person name="Jiang C.-L."/>
            <person name="Jiang Y."/>
            <person name="Kalinowski J."/>
            <person name="Schneider O."/>
            <person name="Winkler A."/>
            <person name="Zotchev S.B."/>
        </authorList>
    </citation>
    <scope>NUCLEOTIDE SEQUENCE [LARGE SCALE GENOMIC DNA]</scope>
    <source>
        <strain evidence="2 3">DSM 45305</strain>
    </source>
</reference>
<proteinExistence type="predicted"/>
<organism evidence="2 3">
    <name type="scientific">Prauserella muralis</name>
    <dbReference type="NCBI Taxonomy" id="588067"/>
    <lineage>
        <taxon>Bacteria</taxon>
        <taxon>Bacillati</taxon>
        <taxon>Actinomycetota</taxon>
        <taxon>Actinomycetes</taxon>
        <taxon>Pseudonocardiales</taxon>
        <taxon>Pseudonocardiaceae</taxon>
        <taxon>Prauserella</taxon>
    </lineage>
</organism>